<gene>
    <name evidence="10" type="primary">LOC105262228</name>
</gene>
<reference evidence="10" key="1">
    <citation type="submission" date="2025-08" db="UniProtKB">
        <authorList>
            <consortium name="RefSeq"/>
        </authorList>
    </citation>
    <scope>IDENTIFICATION</scope>
    <source>
        <strain evidence="10">Aabys</strain>
        <tissue evidence="10">Whole body</tissue>
    </source>
</reference>
<keyword evidence="4" id="KW-0540">Nuclease</keyword>
<dbReference type="Pfam" id="PF13359">
    <property type="entry name" value="DDE_Tnp_4"/>
    <property type="match status" value="1"/>
</dbReference>
<evidence type="ECO:0000259" key="8">
    <source>
        <dbReference type="Pfam" id="PF13359"/>
    </source>
</evidence>
<evidence type="ECO:0000256" key="4">
    <source>
        <dbReference type="ARBA" id="ARBA00022722"/>
    </source>
</evidence>
<evidence type="ECO:0000256" key="5">
    <source>
        <dbReference type="ARBA" id="ARBA00022723"/>
    </source>
</evidence>
<keyword evidence="5" id="KW-0479">Metal-binding</keyword>
<dbReference type="PANTHER" id="PTHR22930:SF269">
    <property type="entry name" value="NUCLEASE HARBI1-LIKE PROTEIN"/>
    <property type="match status" value="1"/>
</dbReference>
<evidence type="ECO:0000256" key="1">
    <source>
        <dbReference type="ARBA" id="ARBA00001968"/>
    </source>
</evidence>
<dbReference type="PANTHER" id="PTHR22930">
    <property type="match status" value="1"/>
</dbReference>
<sequence length="350" mass="39887">MDEQCFDDLLGLVTPFIKKQDTIMRDAIPPSQRLSITLRYLATGNSFEDLKFVSAISPQAIGHIVMETCETIINCLKNWFQLPTTPAEWERIAEEFSHKWNFPHCIGAIDGKHVVIKKTPKSGSAFYNYKKFFSIVLLGVVNANYEFIMVDVGTNGRYSDGGVFSNSSFGEAFVSKNLKLPEPKPVPMSEKVLPYVFIADDAFSLTENMMKPFSQIGLSSEKRIFNYRLSRARRVVENVFGILVSRFGVLQRAIQLSPEKTETVVLACCYLHKFLRRQCGDKYISGLLETENTETGSINHGSWRTRETFSSSLPNSHSRNASNNAKTIREEFRDYFNHENIVPWQNKFVN</sequence>
<name>A0ABM3VP47_MUSDO</name>
<evidence type="ECO:0000256" key="6">
    <source>
        <dbReference type="ARBA" id="ARBA00022801"/>
    </source>
</evidence>
<protein>
    <submittedName>
        <fullName evidence="10">Nuclease HARBI1 isoform X1</fullName>
    </submittedName>
</protein>
<evidence type="ECO:0000313" key="10">
    <source>
        <dbReference type="RefSeq" id="XP_058987579.1"/>
    </source>
</evidence>
<accession>A0ABM3VP47</accession>
<evidence type="ECO:0000256" key="3">
    <source>
        <dbReference type="ARBA" id="ARBA00006958"/>
    </source>
</evidence>
<evidence type="ECO:0000256" key="7">
    <source>
        <dbReference type="ARBA" id="ARBA00023242"/>
    </source>
</evidence>
<keyword evidence="9" id="KW-1185">Reference proteome</keyword>
<keyword evidence="7" id="KW-0539">Nucleus</keyword>
<dbReference type="Proteomes" id="UP001652621">
    <property type="component" value="Unplaced"/>
</dbReference>
<comment type="similarity">
    <text evidence="3">Belongs to the HARBI1 family.</text>
</comment>
<comment type="cofactor">
    <cofactor evidence="1">
        <name>a divalent metal cation</name>
        <dbReference type="ChEBI" id="CHEBI:60240"/>
    </cofactor>
</comment>
<evidence type="ECO:0000256" key="2">
    <source>
        <dbReference type="ARBA" id="ARBA00004123"/>
    </source>
</evidence>
<dbReference type="RefSeq" id="XP_058987579.1">
    <property type="nucleotide sequence ID" value="XM_059131596.1"/>
</dbReference>
<dbReference type="GeneID" id="105262228"/>
<organism evidence="9 10">
    <name type="scientific">Musca domestica</name>
    <name type="common">House fly</name>
    <dbReference type="NCBI Taxonomy" id="7370"/>
    <lineage>
        <taxon>Eukaryota</taxon>
        <taxon>Metazoa</taxon>
        <taxon>Ecdysozoa</taxon>
        <taxon>Arthropoda</taxon>
        <taxon>Hexapoda</taxon>
        <taxon>Insecta</taxon>
        <taxon>Pterygota</taxon>
        <taxon>Neoptera</taxon>
        <taxon>Endopterygota</taxon>
        <taxon>Diptera</taxon>
        <taxon>Brachycera</taxon>
        <taxon>Muscomorpha</taxon>
        <taxon>Muscoidea</taxon>
        <taxon>Muscidae</taxon>
        <taxon>Musca</taxon>
    </lineage>
</organism>
<comment type="subcellular location">
    <subcellularLocation>
        <location evidence="2">Nucleus</location>
    </subcellularLocation>
</comment>
<dbReference type="InterPro" id="IPR045249">
    <property type="entry name" value="HARBI1-like"/>
</dbReference>
<dbReference type="InterPro" id="IPR027806">
    <property type="entry name" value="HARBI1_dom"/>
</dbReference>
<keyword evidence="6" id="KW-0378">Hydrolase</keyword>
<feature type="domain" description="DDE Tnp4" evidence="8">
    <location>
        <begin position="109"/>
        <end position="272"/>
    </location>
</feature>
<evidence type="ECO:0000313" key="9">
    <source>
        <dbReference type="Proteomes" id="UP001652621"/>
    </source>
</evidence>
<proteinExistence type="inferred from homology"/>